<evidence type="ECO:0000256" key="4">
    <source>
        <dbReference type="ARBA" id="ARBA00022763"/>
    </source>
</evidence>
<dbReference type="GO" id="GO:0046872">
    <property type="term" value="F:metal ion binding"/>
    <property type="evidence" value="ECO:0007669"/>
    <property type="project" value="UniProtKB-KW"/>
</dbReference>
<reference evidence="15" key="1">
    <citation type="submission" date="2020-02" db="EMBL/GenBank/DDBJ databases">
        <authorList>
            <person name="Meier V. D."/>
        </authorList>
    </citation>
    <scope>NUCLEOTIDE SEQUENCE</scope>
    <source>
        <strain evidence="15">AVDCRST_MAG89</strain>
    </source>
</reference>
<evidence type="ECO:0000256" key="1">
    <source>
        <dbReference type="ARBA" id="ARBA00022485"/>
    </source>
</evidence>
<dbReference type="InterPro" id="IPR006554">
    <property type="entry name" value="Helicase-like_DEXD_c2"/>
</dbReference>
<dbReference type="Gene3D" id="3.40.140.10">
    <property type="entry name" value="Cytidine Deaminase, domain 2"/>
    <property type="match status" value="1"/>
</dbReference>
<keyword evidence="12" id="KW-0413">Isomerase</keyword>
<dbReference type="GO" id="GO:0006281">
    <property type="term" value="P:DNA repair"/>
    <property type="evidence" value="ECO:0007669"/>
    <property type="project" value="UniProtKB-KW"/>
</dbReference>
<dbReference type="Pfam" id="PF06733">
    <property type="entry name" value="DEAD_2"/>
    <property type="match status" value="1"/>
</dbReference>
<accession>A0A6J4M998</accession>
<protein>
    <submittedName>
        <fullName evidence="15">DinG family ATP-dependent helicase YoaA</fullName>
    </submittedName>
</protein>
<dbReference type="Gene3D" id="3.40.50.300">
    <property type="entry name" value="P-loop containing nucleotide triphosphate hydrolases"/>
    <property type="match status" value="2"/>
</dbReference>
<dbReference type="PANTHER" id="PTHR11472:SF34">
    <property type="entry name" value="REGULATOR OF TELOMERE ELONGATION HELICASE 1"/>
    <property type="match status" value="1"/>
</dbReference>
<keyword evidence="4" id="KW-0227">DNA damage</keyword>
<evidence type="ECO:0000256" key="5">
    <source>
        <dbReference type="ARBA" id="ARBA00022801"/>
    </source>
</evidence>
<comment type="similarity">
    <text evidence="13">Belongs to the helicase family. DinG subfamily.</text>
</comment>
<dbReference type="EMBL" id="CADCTV010000661">
    <property type="protein sequence ID" value="CAA9351837.1"/>
    <property type="molecule type" value="Genomic_DNA"/>
</dbReference>
<dbReference type="GO" id="GO:0051539">
    <property type="term" value="F:4 iron, 4 sulfur cluster binding"/>
    <property type="evidence" value="ECO:0007669"/>
    <property type="project" value="UniProtKB-KW"/>
</dbReference>
<evidence type="ECO:0000256" key="2">
    <source>
        <dbReference type="ARBA" id="ARBA00022723"/>
    </source>
</evidence>
<organism evidence="15">
    <name type="scientific">uncultured Gemmatimonadota bacterium</name>
    <dbReference type="NCBI Taxonomy" id="203437"/>
    <lineage>
        <taxon>Bacteria</taxon>
        <taxon>Pseudomonadati</taxon>
        <taxon>Gemmatimonadota</taxon>
        <taxon>environmental samples</taxon>
    </lineage>
</organism>
<dbReference type="InterPro" id="IPR014001">
    <property type="entry name" value="Helicase_ATP-bd"/>
</dbReference>
<dbReference type="GO" id="GO:0016818">
    <property type="term" value="F:hydrolase activity, acting on acid anhydrides, in phosphorus-containing anhydrides"/>
    <property type="evidence" value="ECO:0007669"/>
    <property type="project" value="InterPro"/>
</dbReference>
<dbReference type="Pfam" id="PF04002">
    <property type="entry name" value="RadC"/>
    <property type="match status" value="1"/>
</dbReference>
<dbReference type="InterPro" id="IPR045028">
    <property type="entry name" value="DinG/Rad3-like"/>
</dbReference>
<dbReference type="GO" id="GO:0003678">
    <property type="term" value="F:DNA helicase activity"/>
    <property type="evidence" value="ECO:0007669"/>
    <property type="project" value="InterPro"/>
</dbReference>
<evidence type="ECO:0000256" key="13">
    <source>
        <dbReference type="ARBA" id="ARBA00038058"/>
    </source>
</evidence>
<evidence type="ECO:0000256" key="7">
    <source>
        <dbReference type="ARBA" id="ARBA00022840"/>
    </source>
</evidence>
<evidence type="ECO:0000256" key="9">
    <source>
        <dbReference type="ARBA" id="ARBA00023014"/>
    </source>
</evidence>
<evidence type="ECO:0000313" key="15">
    <source>
        <dbReference type="EMBL" id="CAA9351837.1"/>
    </source>
</evidence>
<keyword evidence="7" id="KW-0067">ATP-binding</keyword>
<evidence type="ECO:0000256" key="3">
    <source>
        <dbReference type="ARBA" id="ARBA00022741"/>
    </source>
</evidence>
<keyword evidence="6 15" id="KW-0347">Helicase</keyword>
<dbReference type="InterPro" id="IPR006555">
    <property type="entry name" value="ATP-dep_Helicase_C"/>
</dbReference>
<dbReference type="AlphaFoldDB" id="A0A6J4M998"/>
<dbReference type="SMART" id="SM00488">
    <property type="entry name" value="DEXDc2"/>
    <property type="match status" value="1"/>
</dbReference>
<dbReference type="SUPFAM" id="SSF52540">
    <property type="entry name" value="P-loop containing nucleoside triphosphate hydrolases"/>
    <property type="match status" value="1"/>
</dbReference>
<name>A0A6J4M998_9BACT</name>
<proteinExistence type="inferred from homology"/>
<keyword evidence="1" id="KW-0004">4Fe-4S</keyword>
<dbReference type="Pfam" id="PF13307">
    <property type="entry name" value="Helicase_C_2"/>
    <property type="match status" value="1"/>
</dbReference>
<keyword evidence="11" id="KW-0234">DNA repair</keyword>
<dbReference type="GO" id="GO:0005524">
    <property type="term" value="F:ATP binding"/>
    <property type="evidence" value="ECO:0007669"/>
    <property type="project" value="UniProtKB-KW"/>
</dbReference>
<keyword evidence="10" id="KW-0238">DNA-binding</keyword>
<dbReference type="PANTHER" id="PTHR11472">
    <property type="entry name" value="DNA REPAIR DEAD HELICASE RAD3/XP-D SUBFAMILY MEMBER"/>
    <property type="match status" value="1"/>
</dbReference>
<evidence type="ECO:0000256" key="8">
    <source>
        <dbReference type="ARBA" id="ARBA00023004"/>
    </source>
</evidence>
<evidence type="ECO:0000256" key="6">
    <source>
        <dbReference type="ARBA" id="ARBA00022806"/>
    </source>
</evidence>
<keyword evidence="5" id="KW-0378">Hydrolase</keyword>
<evidence type="ECO:0000259" key="14">
    <source>
        <dbReference type="PROSITE" id="PS51193"/>
    </source>
</evidence>
<evidence type="ECO:0000256" key="12">
    <source>
        <dbReference type="ARBA" id="ARBA00023235"/>
    </source>
</evidence>
<sequence length="847" mass="93679">METRRSAVDLFLSPVAAELLRREIARARGNEVCFVARVAEGGEVVEPKVVARGHASAVLALVKNPEAGGLLIHNHPSGILEPSEADFVVAQRLWEQGLGFAIIDNGASEMYVVVEPPDPDEHEPLDLDAIDADLGPGGPLDGRHPRYEDRPQQRALSRMIGQLYNDGGVGVAEAGTGTGKSVAYLLPAIRWAVQNRERTVVSTNTINLQEQLVEKDLPLLRRALGQPFRFTLVKGRSNYVSIRRALLAKESAATLFEPEKQAELQGLLEWMNKTDDGSLSDLPFRPSSEVWDEVQSETDVCLRAKCPHFEDCFYQRARREAASADIVVVNHHLLFSDLAVRRQQGNYTAPAVLPQYRRLILDEAHNLEEAATSHLGSTVSKRGLFRTLRRLEMRGKGLLPAFRVAIAAVKNDLIAQSALDLIDERITPALDGARDRGATVFSFLGDVFLGGDPLIRLEDNFDAHPIWALGLNESLTGLVENLKDLLGGMEQLRERIAADEQLKQGVEPQLVELRGAAGRIEAAMDALQSGLRPGESKMKMVRWMERQPPRDGREANLTINAAPLDLAWVLRDALFEKIPTVVLTSATLATQGNFSFMRQRLGIGTQFAADYHVDEAVFPSPFDYDEQTLVVVPTDLPIPSGEHDPRHDEATVRATLEHAKISDGGLFVLFTSYRALRHVAQELRARRADLQWPLFVHGEAPRAQLVERFAASGRGILLGTTSFWEGVDVPGRPLRGLIIPKLPFKVPSEPVTAARIEAIEAAGGNSFVQYMLPHAAIRMKQGFGRLVRSRDDMGVVMILDGRIAKKSYGRYFLDSLPPAPVVKAPWQRVKEEMLRFYGERTAVRRAG</sequence>
<dbReference type="InterPro" id="IPR025657">
    <property type="entry name" value="RadC_JAB"/>
</dbReference>
<dbReference type="InterPro" id="IPR010614">
    <property type="entry name" value="RAD3-like_helicase_DEAD"/>
</dbReference>
<feature type="domain" description="Helicase ATP-binding" evidence="14">
    <location>
        <begin position="139"/>
        <end position="425"/>
    </location>
</feature>
<keyword evidence="8" id="KW-0408">Iron</keyword>
<dbReference type="InterPro" id="IPR020891">
    <property type="entry name" value="UPF0758_CS"/>
</dbReference>
<dbReference type="GO" id="GO:0003677">
    <property type="term" value="F:DNA binding"/>
    <property type="evidence" value="ECO:0007669"/>
    <property type="project" value="UniProtKB-KW"/>
</dbReference>
<evidence type="ECO:0000256" key="10">
    <source>
        <dbReference type="ARBA" id="ARBA00023125"/>
    </source>
</evidence>
<dbReference type="SMART" id="SM00491">
    <property type="entry name" value="HELICc2"/>
    <property type="match status" value="1"/>
</dbReference>
<dbReference type="InterPro" id="IPR027417">
    <property type="entry name" value="P-loop_NTPase"/>
</dbReference>
<dbReference type="PROSITE" id="PS51193">
    <property type="entry name" value="HELICASE_ATP_BIND_2"/>
    <property type="match status" value="1"/>
</dbReference>
<evidence type="ECO:0000256" key="11">
    <source>
        <dbReference type="ARBA" id="ARBA00023204"/>
    </source>
</evidence>
<keyword evidence="2" id="KW-0479">Metal-binding</keyword>
<gene>
    <name evidence="15" type="ORF">AVDCRST_MAG89-3173</name>
</gene>
<dbReference type="SMART" id="SM00487">
    <property type="entry name" value="DEXDc"/>
    <property type="match status" value="1"/>
</dbReference>
<dbReference type="PROSITE" id="PS01302">
    <property type="entry name" value="UPF0758"/>
    <property type="match status" value="1"/>
</dbReference>
<keyword evidence="9" id="KW-0411">Iron-sulfur</keyword>
<dbReference type="InterPro" id="IPR014013">
    <property type="entry name" value="Helic_SF1/SF2_ATP-bd_DinG/Rad3"/>
</dbReference>
<keyword evidence="3" id="KW-0547">Nucleotide-binding</keyword>